<evidence type="ECO:0000256" key="4">
    <source>
        <dbReference type="ARBA" id="ARBA00023136"/>
    </source>
</evidence>
<comment type="caution">
    <text evidence="6">The sequence shown here is derived from an EMBL/GenBank/DDBJ whole genome shotgun (WGS) entry which is preliminary data.</text>
</comment>
<dbReference type="InterPro" id="IPR013636">
    <property type="entry name" value="ARMH3_C"/>
</dbReference>
<reference evidence="6 7" key="1">
    <citation type="journal article" date="2019" name="Sci. Rep.">
        <title>Nanopore sequencing improves the draft genome of the human pathogenic amoeba Naegleria fowleri.</title>
        <authorList>
            <person name="Liechti N."/>
            <person name="Schurch N."/>
            <person name="Bruggmann R."/>
            <person name="Wittwer M."/>
        </authorList>
    </citation>
    <scope>NUCLEOTIDE SEQUENCE [LARGE SCALE GENOMIC DNA]</scope>
    <source>
        <strain evidence="6 7">ATCC 30894</strain>
    </source>
</reference>
<feature type="domain" description="Armadillo-like helical" evidence="5">
    <location>
        <begin position="462"/>
        <end position="687"/>
    </location>
</feature>
<organism evidence="6 7">
    <name type="scientific">Naegleria fowleri</name>
    <name type="common">Brain eating amoeba</name>
    <dbReference type="NCBI Taxonomy" id="5763"/>
    <lineage>
        <taxon>Eukaryota</taxon>
        <taxon>Discoba</taxon>
        <taxon>Heterolobosea</taxon>
        <taxon>Tetramitia</taxon>
        <taxon>Eutetramitia</taxon>
        <taxon>Vahlkampfiidae</taxon>
        <taxon>Naegleria</taxon>
    </lineage>
</organism>
<dbReference type="InterPro" id="IPR039868">
    <property type="entry name" value="ARMD3-like"/>
</dbReference>
<dbReference type="Pfam" id="PF08427">
    <property type="entry name" value="ARMH3_C"/>
    <property type="match status" value="1"/>
</dbReference>
<dbReference type="GeneID" id="68109557"/>
<dbReference type="PANTHER" id="PTHR13608">
    <property type="entry name" value="ARMADILLO-LIKE HELICAL DOMAIN-CONTAINING PROTEIN 3"/>
    <property type="match status" value="1"/>
</dbReference>
<sequence>MSATNNHTLSSVPTTTTTKNQFISSSSAPRNSLGSSITTSTTFREKYVVLIETIFNYKDDTNKPFEREDVFWDELFLLKINSGFLENSIVLQTEEELIQMEQTILNPLCLKCLFYMNDDSPIRRANAIHTLCIIFKALFSKRWNNFSVRVMSLVCGFQNADEFFKILLTRSCQLLSKDVKKVKQMVLALFIILLTGADNANQNAIIDYFTLVDVFDPLLNVIEDITFSLKMKKNAIICLSLLCNYRKYEISDNKYISHIASIQKPSSMIALADMITSALFVWNEAFEQTIQQQSLVSYVWSSIFGSSSNDTTKKARSVNETSGSLLLFYELANHNNDFVGSMTRSLAQMTDDTQDVLSKNIKDQLDQMQKTKVVKSCPLIFQEFLKFCSVLFQEPFYTTKYVAVGSNSKSSEDITSQYYTHFCLLIILCLIEKKVFKKYIFDINTKLDFFLFKKENGVFVKNQYHGFGTVAKVLMELLIDFVFHHLQRKHFPVDLTIRALSAIHLLICQSRKYRVRFAVDWDTLWNALTKICDIVAKDECSKDLEKASLVLEKVLKLFNLGILKGEAFLPTRKHHEQMIYQFIRHSSVFDQLTDWIERNLKKVNPNRQLLTNISTIISQIGEEIDMKHGSYPSEDQVYLIIKQTYPNLKLTDFQTLEDVDEYVENPNETNFFTQLMRVFIFDCKTLVNNSFLSQKNN</sequence>
<evidence type="ECO:0000313" key="6">
    <source>
        <dbReference type="EMBL" id="KAF0978519.1"/>
    </source>
</evidence>
<accession>A0A6A5BZT5</accession>
<keyword evidence="2" id="KW-0812">Transmembrane</keyword>
<dbReference type="OrthoDB" id="2012278at2759"/>
<dbReference type="VEuPathDB" id="AmoebaDB:NfTy_042410"/>
<dbReference type="RefSeq" id="XP_044563232.1">
    <property type="nucleotide sequence ID" value="XM_044705522.1"/>
</dbReference>
<dbReference type="EMBL" id="VFQX01000029">
    <property type="protein sequence ID" value="KAF0978519.1"/>
    <property type="molecule type" value="Genomic_DNA"/>
</dbReference>
<dbReference type="SMART" id="SM01158">
    <property type="entry name" value="DUF1741"/>
    <property type="match status" value="1"/>
</dbReference>
<keyword evidence="3" id="KW-1133">Transmembrane helix</keyword>
<dbReference type="SUPFAM" id="SSF48371">
    <property type="entry name" value="ARM repeat"/>
    <property type="match status" value="1"/>
</dbReference>
<protein>
    <recommendedName>
        <fullName evidence="5">Armadillo-like helical domain-containing protein</fullName>
    </recommendedName>
</protein>
<dbReference type="PANTHER" id="PTHR13608:SF3">
    <property type="entry name" value="ARMADILLO-LIKE HELICAL DOMAIN-CONTAINING PROTEIN 3"/>
    <property type="match status" value="1"/>
</dbReference>
<dbReference type="GO" id="GO:0016020">
    <property type="term" value="C:membrane"/>
    <property type="evidence" value="ECO:0007669"/>
    <property type="project" value="UniProtKB-SubCell"/>
</dbReference>
<evidence type="ECO:0000256" key="1">
    <source>
        <dbReference type="ARBA" id="ARBA00004370"/>
    </source>
</evidence>
<comment type="subcellular location">
    <subcellularLocation>
        <location evidence="1">Membrane</location>
    </subcellularLocation>
</comment>
<dbReference type="OMA" id="YEATHLN"/>
<proteinExistence type="predicted"/>
<evidence type="ECO:0000259" key="5">
    <source>
        <dbReference type="SMART" id="SM01158"/>
    </source>
</evidence>
<evidence type="ECO:0000256" key="2">
    <source>
        <dbReference type="ARBA" id="ARBA00022692"/>
    </source>
</evidence>
<keyword evidence="4" id="KW-0472">Membrane</keyword>
<evidence type="ECO:0000313" key="7">
    <source>
        <dbReference type="Proteomes" id="UP000444721"/>
    </source>
</evidence>
<keyword evidence="7" id="KW-1185">Reference proteome</keyword>
<dbReference type="Proteomes" id="UP000444721">
    <property type="component" value="Unassembled WGS sequence"/>
</dbReference>
<dbReference type="InterPro" id="IPR016024">
    <property type="entry name" value="ARM-type_fold"/>
</dbReference>
<gene>
    <name evidence="6" type="ORF">FDP41_002339</name>
</gene>
<evidence type="ECO:0000256" key="3">
    <source>
        <dbReference type="ARBA" id="ARBA00022989"/>
    </source>
</evidence>
<dbReference type="GO" id="GO:0005829">
    <property type="term" value="C:cytosol"/>
    <property type="evidence" value="ECO:0007669"/>
    <property type="project" value="TreeGrafter"/>
</dbReference>
<dbReference type="VEuPathDB" id="AmoebaDB:NF0007750"/>
<name>A0A6A5BZT5_NAEFO</name>
<dbReference type="VEuPathDB" id="AmoebaDB:FDP41_002339"/>
<dbReference type="AlphaFoldDB" id="A0A6A5BZT5"/>